<evidence type="ECO:0000313" key="2">
    <source>
        <dbReference type="EMBL" id="HJA06515.1"/>
    </source>
</evidence>
<name>A0A9D2H9P2_9FIRM</name>
<proteinExistence type="predicted"/>
<feature type="non-terminal residue" evidence="1">
    <location>
        <position position="1"/>
    </location>
</feature>
<accession>A0A9D2H9P2</accession>
<organism evidence="1 3">
    <name type="scientific">Candidatus Mediterraneibacter pullicola</name>
    <dbReference type="NCBI Taxonomy" id="2838682"/>
    <lineage>
        <taxon>Bacteria</taxon>
        <taxon>Bacillati</taxon>
        <taxon>Bacillota</taxon>
        <taxon>Clostridia</taxon>
        <taxon>Lachnospirales</taxon>
        <taxon>Lachnospiraceae</taxon>
        <taxon>Mediterraneibacter</taxon>
    </lineage>
</organism>
<dbReference type="Proteomes" id="UP000824223">
    <property type="component" value="Unassembled WGS sequence"/>
</dbReference>
<sequence>IIDAIEVYYNTPSDVVAAHGYQKAQYRVSPLNGNYWPWQYDNETGGGQDGYAGVIGKAIDRFQLF</sequence>
<dbReference type="EMBL" id="DXAK01000016">
    <property type="protein sequence ID" value="HJA06236.1"/>
    <property type="molecule type" value="Genomic_DNA"/>
</dbReference>
<reference evidence="1" key="2">
    <citation type="submission" date="2021-04" db="EMBL/GenBank/DDBJ databases">
        <authorList>
            <person name="Gilroy R."/>
        </authorList>
    </citation>
    <scope>NUCLEOTIDE SEQUENCE</scope>
    <source>
        <strain evidence="1">ChiSjej2B20-11307</strain>
    </source>
</reference>
<evidence type="ECO:0000313" key="3">
    <source>
        <dbReference type="Proteomes" id="UP000824223"/>
    </source>
</evidence>
<reference evidence="1" key="1">
    <citation type="journal article" date="2021" name="PeerJ">
        <title>Extensive microbial diversity within the chicken gut microbiome revealed by metagenomics and culture.</title>
        <authorList>
            <person name="Gilroy R."/>
            <person name="Ravi A."/>
            <person name="Getino M."/>
            <person name="Pursley I."/>
            <person name="Horton D.L."/>
            <person name="Alikhan N.F."/>
            <person name="Baker D."/>
            <person name="Gharbi K."/>
            <person name="Hall N."/>
            <person name="Watson M."/>
            <person name="Adriaenssens E.M."/>
            <person name="Foster-Nyarko E."/>
            <person name="Jarju S."/>
            <person name="Secka A."/>
            <person name="Antonio M."/>
            <person name="Oren A."/>
            <person name="Chaudhuri R.R."/>
            <person name="La Ragione R."/>
            <person name="Hildebrand F."/>
            <person name="Pallen M.J."/>
        </authorList>
    </citation>
    <scope>NUCLEOTIDE SEQUENCE</scope>
    <source>
        <strain evidence="1">ChiSjej2B20-11307</strain>
    </source>
</reference>
<protein>
    <submittedName>
        <fullName evidence="1">Uncharacterized protein</fullName>
    </submittedName>
</protein>
<comment type="caution">
    <text evidence="1">The sequence shown here is derived from an EMBL/GenBank/DDBJ whole genome shotgun (WGS) entry which is preliminary data.</text>
</comment>
<evidence type="ECO:0000313" key="1">
    <source>
        <dbReference type="EMBL" id="HJA06236.1"/>
    </source>
</evidence>
<dbReference type="EMBL" id="DXAK01000027">
    <property type="protein sequence ID" value="HJA06515.1"/>
    <property type="molecule type" value="Genomic_DNA"/>
</dbReference>
<gene>
    <name evidence="1" type="ORF">H9798_03685</name>
    <name evidence="2" type="ORF">H9798_05115</name>
</gene>
<dbReference type="AlphaFoldDB" id="A0A9D2H9P2"/>